<dbReference type="Proteomes" id="UP000464378">
    <property type="component" value="Chromosome"/>
</dbReference>
<dbReference type="EMBL" id="LR593887">
    <property type="protein sequence ID" value="VTR96976.1"/>
    <property type="molecule type" value="Genomic_DNA"/>
</dbReference>
<reference evidence="1" key="1">
    <citation type="submission" date="2019-04" db="EMBL/GenBank/DDBJ databases">
        <authorList>
            <consortium name="Science for Life Laboratories"/>
        </authorList>
    </citation>
    <scope>NUCLEOTIDE SEQUENCE</scope>
    <source>
        <strain evidence="1">MBLW1</strain>
    </source>
</reference>
<accession>A0A6C2YHP0</accession>
<protein>
    <submittedName>
        <fullName evidence="1">Uncharacterized protein</fullName>
    </submittedName>
</protein>
<dbReference type="RefSeq" id="WP_162655954.1">
    <property type="nucleotide sequence ID" value="NZ_LR593887.1"/>
</dbReference>
<proteinExistence type="predicted"/>
<dbReference type="AlphaFoldDB" id="A0A6C2YHP0"/>
<organism evidence="1">
    <name type="scientific">Tuwongella immobilis</name>
    <dbReference type="NCBI Taxonomy" id="692036"/>
    <lineage>
        <taxon>Bacteria</taxon>
        <taxon>Pseudomonadati</taxon>
        <taxon>Planctomycetota</taxon>
        <taxon>Planctomycetia</taxon>
        <taxon>Gemmatales</taxon>
        <taxon>Gemmataceae</taxon>
        <taxon>Tuwongella</taxon>
    </lineage>
</organism>
<keyword evidence="2" id="KW-1185">Reference proteome</keyword>
<dbReference type="EMBL" id="LR586016">
    <property type="protein sequence ID" value="VIP00779.1"/>
    <property type="molecule type" value="Genomic_DNA"/>
</dbReference>
<evidence type="ECO:0000313" key="2">
    <source>
        <dbReference type="Proteomes" id="UP000464378"/>
    </source>
</evidence>
<name>A0A6C2YHP0_9BACT</name>
<sequence length="144" mass="16121">MQQTLSSRDDFEYWLSNMDDVLESFLAGQPEEIRRRLDFSGPSLDVVESIILRIYPDTDSMLEASQSQSVNALSCYVGETFRKTLGGKWDIRLDDPKFAFAGLPILVGGLNQAAPRCPLTLTTATADRRTGNYLRTILENAARK</sequence>
<gene>
    <name evidence="1" type="ORF">GMBLW1_31810</name>
</gene>
<dbReference type="KEGG" id="tim:GMBLW1_31810"/>
<evidence type="ECO:0000313" key="1">
    <source>
        <dbReference type="EMBL" id="VIP00779.1"/>
    </source>
</evidence>
<dbReference type="InParanoid" id="A0A6C2YHP0"/>